<dbReference type="SMART" id="SM00360">
    <property type="entry name" value="RRM"/>
    <property type="match status" value="1"/>
</dbReference>
<dbReference type="InterPro" id="IPR000571">
    <property type="entry name" value="Znf_CCCH"/>
</dbReference>
<dbReference type="Pfam" id="PF25584">
    <property type="entry name" value="zf-CCCH_RBM22"/>
    <property type="match status" value="1"/>
</dbReference>
<dbReference type="GO" id="GO:0000974">
    <property type="term" value="C:Prp19 complex"/>
    <property type="evidence" value="ECO:0007669"/>
    <property type="project" value="TreeGrafter"/>
</dbReference>
<keyword evidence="10 16" id="KW-0862">Zinc</keyword>
<dbReference type="Proteomes" id="UP000036403">
    <property type="component" value="Unassembled WGS sequence"/>
</dbReference>
<comment type="caution">
    <text evidence="20">The sequence shown here is derived from an EMBL/GenBank/DDBJ whole genome shotgun (WGS) entry which is preliminary data.</text>
</comment>
<dbReference type="Pfam" id="PF21369">
    <property type="entry name" value="STL11_N"/>
    <property type="match status" value="1"/>
</dbReference>
<dbReference type="GO" id="GO:0036002">
    <property type="term" value="F:pre-mRNA binding"/>
    <property type="evidence" value="ECO:0007669"/>
    <property type="project" value="TreeGrafter"/>
</dbReference>
<dbReference type="Gene3D" id="4.10.1000.10">
    <property type="entry name" value="Zinc finger, CCCH-type"/>
    <property type="match status" value="1"/>
</dbReference>
<dbReference type="Pfam" id="PF00076">
    <property type="entry name" value="RRM_1"/>
    <property type="match status" value="1"/>
</dbReference>
<organism evidence="20 21">
    <name type="scientific">Lasius niger</name>
    <name type="common">Black garden ant</name>
    <dbReference type="NCBI Taxonomy" id="67767"/>
    <lineage>
        <taxon>Eukaryota</taxon>
        <taxon>Metazoa</taxon>
        <taxon>Ecdysozoa</taxon>
        <taxon>Arthropoda</taxon>
        <taxon>Hexapoda</taxon>
        <taxon>Insecta</taxon>
        <taxon>Pterygota</taxon>
        <taxon>Neoptera</taxon>
        <taxon>Endopterygota</taxon>
        <taxon>Hymenoptera</taxon>
        <taxon>Apocrita</taxon>
        <taxon>Aculeata</taxon>
        <taxon>Formicoidea</taxon>
        <taxon>Formicidae</taxon>
        <taxon>Formicinae</taxon>
        <taxon>Lasius</taxon>
        <taxon>Lasius</taxon>
    </lineage>
</organism>
<dbReference type="InterPro" id="IPR039171">
    <property type="entry name" value="Cwc2/Slt11"/>
</dbReference>
<keyword evidence="6" id="KW-0507">mRNA processing</keyword>
<feature type="region of interest" description="Disordered" evidence="17">
    <location>
        <begin position="365"/>
        <end position="393"/>
    </location>
</feature>
<evidence type="ECO:0000259" key="19">
    <source>
        <dbReference type="PROSITE" id="PS50103"/>
    </source>
</evidence>
<keyword evidence="7 16" id="KW-0479">Metal-binding</keyword>
<dbReference type="InterPro" id="IPR012677">
    <property type="entry name" value="Nucleotide-bd_a/b_plait_sf"/>
</dbReference>
<dbReference type="SUPFAM" id="SSF54928">
    <property type="entry name" value="RNA-binding domain, RBD"/>
    <property type="match status" value="1"/>
</dbReference>
<evidence type="ECO:0000256" key="17">
    <source>
        <dbReference type="SAM" id="MobiDB-lite"/>
    </source>
</evidence>
<dbReference type="CDD" id="cd12224">
    <property type="entry name" value="RRM_RBM22"/>
    <property type="match status" value="1"/>
</dbReference>
<keyword evidence="8" id="KW-0747">Spliceosome</keyword>
<evidence type="ECO:0000256" key="16">
    <source>
        <dbReference type="PROSITE-ProRule" id="PRU00723"/>
    </source>
</evidence>
<keyword evidence="11 15" id="KW-0694">RNA-binding</keyword>
<feature type="domain" description="C3H1-type" evidence="19">
    <location>
        <begin position="141"/>
        <end position="168"/>
    </location>
</feature>
<protein>
    <recommendedName>
        <fullName evidence="4">Pre-mRNA-splicing factor RBM22</fullName>
    </recommendedName>
    <alternativeName>
        <fullName evidence="14">RNA-binding motif protein 22</fullName>
    </alternativeName>
</protein>
<dbReference type="PaxDb" id="67767-A0A0J7KBC8"/>
<dbReference type="STRING" id="67767.A0A0J7KBC8"/>
<evidence type="ECO:0000256" key="7">
    <source>
        <dbReference type="ARBA" id="ARBA00022723"/>
    </source>
</evidence>
<dbReference type="InterPro" id="IPR000504">
    <property type="entry name" value="RRM_dom"/>
</dbReference>
<evidence type="ECO:0000256" key="12">
    <source>
        <dbReference type="ARBA" id="ARBA00023187"/>
    </source>
</evidence>
<evidence type="ECO:0000256" key="13">
    <source>
        <dbReference type="ARBA" id="ARBA00023242"/>
    </source>
</evidence>
<dbReference type="GO" id="GO:0017070">
    <property type="term" value="F:U6 snRNA binding"/>
    <property type="evidence" value="ECO:0007669"/>
    <property type="project" value="TreeGrafter"/>
</dbReference>
<accession>A0A0J7KBC8</accession>
<keyword evidence="21" id="KW-1185">Reference proteome</keyword>
<dbReference type="PROSITE" id="PS50103">
    <property type="entry name" value="ZF_C3H1"/>
    <property type="match status" value="1"/>
</dbReference>
<evidence type="ECO:0000256" key="2">
    <source>
        <dbReference type="ARBA" id="ARBA00004496"/>
    </source>
</evidence>
<evidence type="ECO:0000259" key="18">
    <source>
        <dbReference type="PROSITE" id="PS50102"/>
    </source>
</evidence>
<dbReference type="InterPro" id="IPR048995">
    <property type="entry name" value="STL11/RBM22-like_N"/>
</dbReference>
<dbReference type="GO" id="GO:0071006">
    <property type="term" value="C:U2-type catalytic step 1 spliceosome"/>
    <property type="evidence" value="ECO:0007669"/>
    <property type="project" value="TreeGrafter"/>
</dbReference>
<comment type="subcellular location">
    <subcellularLocation>
        <location evidence="2">Cytoplasm</location>
    </subcellularLocation>
    <subcellularLocation>
        <location evidence="1">Nucleus</location>
    </subcellularLocation>
</comment>
<evidence type="ECO:0000256" key="14">
    <source>
        <dbReference type="ARBA" id="ARBA00030793"/>
    </source>
</evidence>
<dbReference type="PROSITE" id="PS50102">
    <property type="entry name" value="RRM"/>
    <property type="match status" value="1"/>
</dbReference>
<dbReference type="InterPro" id="IPR057674">
    <property type="entry name" value="Znf-CCCH_RBM22"/>
</dbReference>
<evidence type="ECO:0000256" key="6">
    <source>
        <dbReference type="ARBA" id="ARBA00022664"/>
    </source>
</evidence>
<evidence type="ECO:0000313" key="21">
    <source>
        <dbReference type="Proteomes" id="UP000036403"/>
    </source>
</evidence>
<dbReference type="SMART" id="SM00356">
    <property type="entry name" value="ZnF_C3H1"/>
    <property type="match status" value="1"/>
</dbReference>
<dbReference type="AlphaFoldDB" id="A0A0J7KBC8"/>
<evidence type="ECO:0000256" key="5">
    <source>
        <dbReference type="ARBA" id="ARBA00022490"/>
    </source>
</evidence>
<gene>
    <name evidence="20" type="ORF">RF55_13109</name>
</gene>
<dbReference type="InterPro" id="IPR035979">
    <property type="entry name" value="RBD_domain_sf"/>
</dbReference>
<proteinExistence type="inferred from homology"/>
<evidence type="ECO:0000256" key="11">
    <source>
        <dbReference type="ARBA" id="ARBA00022884"/>
    </source>
</evidence>
<dbReference type="PANTHER" id="PTHR14089">
    <property type="entry name" value="PRE-MRNA-SPLICING FACTOR RBM22"/>
    <property type="match status" value="1"/>
</dbReference>
<feature type="zinc finger region" description="C3H1-type" evidence="16">
    <location>
        <begin position="141"/>
        <end position="168"/>
    </location>
</feature>
<dbReference type="FunFam" id="3.30.70.330:FF:000137">
    <property type="entry name" value="pre-mRNA-splicing factor RBM22"/>
    <property type="match status" value="1"/>
</dbReference>
<evidence type="ECO:0000256" key="1">
    <source>
        <dbReference type="ARBA" id="ARBA00004123"/>
    </source>
</evidence>
<dbReference type="GO" id="GO:0008380">
    <property type="term" value="P:RNA splicing"/>
    <property type="evidence" value="ECO:0007669"/>
    <property type="project" value="UniProtKB-KW"/>
</dbReference>
<reference evidence="20 21" key="1">
    <citation type="submission" date="2015-04" db="EMBL/GenBank/DDBJ databases">
        <title>Lasius niger genome sequencing.</title>
        <authorList>
            <person name="Konorov E.A."/>
            <person name="Nikitin M.A."/>
            <person name="Kirill M.V."/>
            <person name="Chang P."/>
        </authorList>
    </citation>
    <scope>NUCLEOTIDE SEQUENCE [LARGE SCALE GENOMIC DNA]</scope>
    <source>
        <tissue evidence="20">Whole</tissue>
    </source>
</reference>
<keyword evidence="5" id="KW-0963">Cytoplasm</keyword>
<dbReference type="SUPFAM" id="SSF90229">
    <property type="entry name" value="CCCH zinc finger"/>
    <property type="match status" value="1"/>
</dbReference>
<keyword evidence="12" id="KW-0508">mRNA splicing</keyword>
<dbReference type="GO" id="GO:0006397">
    <property type="term" value="P:mRNA processing"/>
    <property type="evidence" value="ECO:0007669"/>
    <property type="project" value="UniProtKB-KW"/>
</dbReference>
<dbReference type="GO" id="GO:0005737">
    <property type="term" value="C:cytoplasm"/>
    <property type="evidence" value="ECO:0007669"/>
    <property type="project" value="UniProtKB-SubCell"/>
</dbReference>
<evidence type="ECO:0000256" key="8">
    <source>
        <dbReference type="ARBA" id="ARBA00022728"/>
    </source>
</evidence>
<keyword evidence="13" id="KW-0539">Nucleus</keyword>
<dbReference type="EMBL" id="LBMM01010264">
    <property type="protein sequence ID" value="KMQ87569.1"/>
    <property type="molecule type" value="Genomic_DNA"/>
</dbReference>
<dbReference type="GO" id="GO:0071007">
    <property type="term" value="C:U2-type catalytic step 2 spliceosome"/>
    <property type="evidence" value="ECO:0007669"/>
    <property type="project" value="TreeGrafter"/>
</dbReference>
<evidence type="ECO:0000256" key="15">
    <source>
        <dbReference type="PROSITE-ProRule" id="PRU00176"/>
    </source>
</evidence>
<sequence>MATSKTTNTYNRQNWEDATKEKYGKECKICMRPFTVFRWCPGARMRFKKTEVCQTCSRLKNVCQTCLLDLEYGLPIQVRDAALKIKDDLPRSDVNKEYYVQNIDNEIGKIDPTTPAGAVGKSAAASDLLMKLARTSPYYKRNRPHICSFWVKGECKRGEECPYRHEKPTDPDDPLADQNIKDRYYGVNDPVADKLMRRAAAMPKLDPPEDKSITTLYIGNLGDILTEKQLRDHFYQYGEIRSVTMVPRQQCAFIQYTQRSAAEAAAERTFNKLILGGRRLTIKWGRSQGRQTISATEAMREILEPVPGLPGTLPPPPETMGNNFFNLQTTPGMMPPMMIPPPPVAPQFMFPPQMATAAATPIFPPGTTPIHYPSQDPSRMGASQGIGKPWPEE</sequence>
<dbReference type="Gene3D" id="3.30.70.330">
    <property type="match status" value="1"/>
</dbReference>
<dbReference type="PANTHER" id="PTHR14089:SF6">
    <property type="entry name" value="PRE-MRNA-SPLICING FACTOR RBM22"/>
    <property type="match status" value="1"/>
</dbReference>
<evidence type="ECO:0000313" key="20">
    <source>
        <dbReference type="EMBL" id="KMQ87569.1"/>
    </source>
</evidence>
<evidence type="ECO:0000256" key="9">
    <source>
        <dbReference type="ARBA" id="ARBA00022771"/>
    </source>
</evidence>
<dbReference type="GO" id="GO:0008270">
    <property type="term" value="F:zinc ion binding"/>
    <property type="evidence" value="ECO:0007669"/>
    <property type="project" value="UniProtKB-KW"/>
</dbReference>
<keyword evidence="9 16" id="KW-0863">Zinc-finger</keyword>
<evidence type="ECO:0000256" key="10">
    <source>
        <dbReference type="ARBA" id="ARBA00022833"/>
    </source>
</evidence>
<dbReference type="FunFam" id="4.10.1000.10:FF:000006">
    <property type="entry name" value="Putative pre-mrna-splicing factor rbm22"/>
    <property type="match status" value="1"/>
</dbReference>
<dbReference type="InterPro" id="IPR036855">
    <property type="entry name" value="Znf_CCCH_sf"/>
</dbReference>
<name>A0A0J7KBC8_LASNI</name>
<evidence type="ECO:0000256" key="3">
    <source>
        <dbReference type="ARBA" id="ARBA00007781"/>
    </source>
</evidence>
<comment type="similarity">
    <text evidence="3">Belongs to the SLT11 family.</text>
</comment>
<evidence type="ECO:0000256" key="4">
    <source>
        <dbReference type="ARBA" id="ARBA00020031"/>
    </source>
</evidence>
<feature type="domain" description="RRM" evidence="18">
    <location>
        <begin position="214"/>
        <end position="287"/>
    </location>
</feature>
<dbReference type="OrthoDB" id="10259600at2759"/>